<organism evidence="1 2">
    <name type="scientific">Kitasatospora saccharophila</name>
    <dbReference type="NCBI Taxonomy" id="407973"/>
    <lineage>
        <taxon>Bacteria</taxon>
        <taxon>Bacillati</taxon>
        <taxon>Actinomycetota</taxon>
        <taxon>Actinomycetes</taxon>
        <taxon>Kitasatosporales</taxon>
        <taxon>Streptomycetaceae</taxon>
        <taxon>Kitasatospora</taxon>
    </lineage>
</organism>
<gene>
    <name evidence="1" type="ORF">GCM10009759_55570</name>
</gene>
<dbReference type="EMBL" id="BAAANS010000043">
    <property type="protein sequence ID" value="GAA2112627.1"/>
    <property type="molecule type" value="Genomic_DNA"/>
</dbReference>
<comment type="caution">
    <text evidence="1">The sequence shown here is derived from an EMBL/GenBank/DDBJ whole genome shotgun (WGS) entry which is preliminary data.</text>
</comment>
<evidence type="ECO:0000313" key="2">
    <source>
        <dbReference type="Proteomes" id="UP001500897"/>
    </source>
</evidence>
<protein>
    <submittedName>
        <fullName evidence="1">Uncharacterized protein</fullName>
    </submittedName>
</protein>
<dbReference type="Proteomes" id="UP001500897">
    <property type="component" value="Unassembled WGS sequence"/>
</dbReference>
<sequence length="61" mass="6298">MTREERLAILGPDDVAAARRRAAAAPPPTPELCATLRPILAPAMNRVLAAEAAAAQQPLAA</sequence>
<reference evidence="2" key="1">
    <citation type="journal article" date="2019" name="Int. J. Syst. Evol. Microbiol.">
        <title>The Global Catalogue of Microorganisms (GCM) 10K type strain sequencing project: providing services to taxonomists for standard genome sequencing and annotation.</title>
        <authorList>
            <consortium name="The Broad Institute Genomics Platform"/>
            <consortium name="The Broad Institute Genome Sequencing Center for Infectious Disease"/>
            <person name="Wu L."/>
            <person name="Ma J."/>
        </authorList>
    </citation>
    <scope>NUCLEOTIDE SEQUENCE [LARGE SCALE GENOMIC DNA]</scope>
    <source>
        <strain evidence="2">JCM 14559</strain>
    </source>
</reference>
<evidence type="ECO:0000313" key="1">
    <source>
        <dbReference type="EMBL" id="GAA2112627.1"/>
    </source>
</evidence>
<dbReference type="RefSeq" id="WP_344555795.1">
    <property type="nucleotide sequence ID" value="NZ_BAAANS010000043.1"/>
</dbReference>
<name>A0ABN2XJA3_9ACTN</name>
<proteinExistence type="predicted"/>
<accession>A0ABN2XJA3</accession>
<keyword evidence="2" id="KW-1185">Reference proteome</keyword>